<dbReference type="EMBL" id="UOEK01000354">
    <property type="protein sequence ID" value="VAW06454.1"/>
    <property type="molecule type" value="Genomic_DNA"/>
</dbReference>
<accession>A0A3B0TC92</accession>
<dbReference type="Gene3D" id="3.40.50.12780">
    <property type="entry name" value="N-terminal domain of ligase-like"/>
    <property type="match status" value="1"/>
</dbReference>
<evidence type="ECO:0000259" key="2">
    <source>
        <dbReference type="Pfam" id="PF00501"/>
    </source>
</evidence>
<dbReference type="InterPro" id="IPR042099">
    <property type="entry name" value="ANL_N_sf"/>
</dbReference>
<keyword evidence="4" id="KW-0436">Ligase</keyword>
<organism evidence="4">
    <name type="scientific">hydrothermal vent metagenome</name>
    <dbReference type="NCBI Taxonomy" id="652676"/>
    <lineage>
        <taxon>unclassified sequences</taxon>
        <taxon>metagenomes</taxon>
        <taxon>ecological metagenomes</taxon>
    </lineage>
</organism>
<sequence length="237" mass="25310">MTDYPAWQPNPNEYAATNIAALAQRVGVSSYEALHQWSVDHRAEFWAEAIADLGIVFQTPPADILDLANGVEHPAWLPGAHLNIVESCFAAPPDAIAVVHRRDGRLLRLTYADLLAEVQGFAAGFAESGLRPGDAVAIAMPMLLEAVVAYLGIIHAGGVVVSIADSFAPDEITTRLRIANAKAIVTQDAMVRAGRTLPMFEKVVTADGPMAIVVPTGADVRLREGDVYWDDFVGSGP</sequence>
<gene>
    <name evidence="4" type="ORF">MNBD_ACTINO02-88</name>
</gene>
<comment type="similarity">
    <text evidence="1">Belongs to the ATP-dependent AMP-binding enzyme family.</text>
</comment>
<evidence type="ECO:0000259" key="3">
    <source>
        <dbReference type="Pfam" id="PF16177"/>
    </source>
</evidence>
<dbReference type="Pfam" id="PF16177">
    <property type="entry name" value="ACAS_N"/>
    <property type="match status" value="1"/>
</dbReference>
<dbReference type="PANTHER" id="PTHR44378">
    <property type="entry name" value="ACYL-ACTIVATING ENZYME 17, PEROXISOMAL-RELATED"/>
    <property type="match status" value="1"/>
</dbReference>
<dbReference type="PANTHER" id="PTHR44378:SF2">
    <property type="entry name" value="ACYL-ACTIVATING ENZYME 17, PEROXISOMAL-RELATED"/>
    <property type="match status" value="1"/>
</dbReference>
<dbReference type="SUPFAM" id="SSF56801">
    <property type="entry name" value="Acetyl-CoA synthetase-like"/>
    <property type="match status" value="1"/>
</dbReference>
<feature type="domain" description="Acetyl-coenzyme A synthetase N-terminal" evidence="3">
    <location>
        <begin position="31"/>
        <end position="88"/>
    </location>
</feature>
<reference evidence="4" key="1">
    <citation type="submission" date="2018-06" db="EMBL/GenBank/DDBJ databases">
        <authorList>
            <person name="Zhirakovskaya E."/>
        </authorList>
    </citation>
    <scope>NUCLEOTIDE SEQUENCE</scope>
</reference>
<name>A0A3B0TC92_9ZZZZ</name>
<dbReference type="GO" id="GO:0030729">
    <property type="term" value="F:acetoacetate-CoA ligase activity"/>
    <property type="evidence" value="ECO:0007669"/>
    <property type="project" value="UniProtKB-EC"/>
</dbReference>
<evidence type="ECO:0000313" key="4">
    <source>
        <dbReference type="EMBL" id="VAW06454.1"/>
    </source>
</evidence>
<protein>
    <submittedName>
        <fullName evidence="4">Acetoacetyl-CoA synthetase</fullName>
        <ecNumber evidence="4">6.2.1.16</ecNumber>
    </submittedName>
</protein>
<dbReference type="EC" id="6.2.1.16" evidence="4"/>
<evidence type="ECO:0000256" key="1">
    <source>
        <dbReference type="ARBA" id="ARBA00006432"/>
    </source>
</evidence>
<dbReference type="InterPro" id="IPR032387">
    <property type="entry name" value="ACAS_N"/>
</dbReference>
<dbReference type="InterPro" id="IPR000873">
    <property type="entry name" value="AMP-dep_synth/lig_dom"/>
</dbReference>
<proteinExistence type="inferred from homology"/>
<dbReference type="AlphaFoldDB" id="A0A3B0TC92"/>
<feature type="non-terminal residue" evidence="4">
    <location>
        <position position="237"/>
    </location>
</feature>
<dbReference type="Pfam" id="PF00501">
    <property type="entry name" value="AMP-binding"/>
    <property type="match status" value="1"/>
</dbReference>
<feature type="domain" description="AMP-dependent synthetase/ligase" evidence="2">
    <location>
        <begin position="90"/>
        <end position="190"/>
    </location>
</feature>